<keyword evidence="3" id="KW-0812">Transmembrane</keyword>
<sequence length="227" mass="25895">MEGKKVQKSIKRIMDIVISLIVLIPFLLIWLTIAILIKATSKGPIFFLQDRPGLNKQIFKVYKYRTMKPGSEKMVKGQEVMKDDDRITSIGKFLRRTKLDEIPQVINVLKGEMSLVGPRPERVASLEDYDDEITKRLHMMPGMTGLAQVSGNIHLSLEERYKLDVYYVENYSLIMDLKIILRTVGVVLLGEDRYLNKSLVDIESVNKEVAAAKEEAVSNEKNPNNRG</sequence>
<proteinExistence type="inferred from homology"/>
<gene>
    <name evidence="5" type="ORF">FZC75_15315</name>
</gene>
<evidence type="ECO:0000259" key="4">
    <source>
        <dbReference type="Pfam" id="PF02397"/>
    </source>
</evidence>
<dbReference type="RefSeq" id="WP_148979917.1">
    <property type="nucleotide sequence ID" value="NZ_JBNILM010000006.1"/>
</dbReference>
<dbReference type="PANTHER" id="PTHR30576">
    <property type="entry name" value="COLANIC BIOSYNTHESIS UDP-GLUCOSE LIPID CARRIER TRANSFERASE"/>
    <property type="match status" value="1"/>
</dbReference>
<feature type="transmembrane region" description="Helical" evidence="3">
    <location>
        <begin position="12"/>
        <end position="37"/>
    </location>
</feature>
<dbReference type="GO" id="GO:0016780">
    <property type="term" value="F:phosphotransferase activity, for other substituted phosphate groups"/>
    <property type="evidence" value="ECO:0007669"/>
    <property type="project" value="TreeGrafter"/>
</dbReference>
<keyword evidence="3" id="KW-0472">Membrane</keyword>
<evidence type="ECO:0000313" key="5">
    <source>
        <dbReference type="EMBL" id="TYS70008.1"/>
    </source>
</evidence>
<keyword evidence="3" id="KW-1133">Transmembrane helix</keyword>
<evidence type="ECO:0000256" key="3">
    <source>
        <dbReference type="SAM" id="Phobius"/>
    </source>
</evidence>
<dbReference type="Pfam" id="PF02397">
    <property type="entry name" value="Bac_transf"/>
    <property type="match status" value="1"/>
</dbReference>
<evidence type="ECO:0000313" key="6">
    <source>
        <dbReference type="Proteomes" id="UP000324517"/>
    </source>
</evidence>
<evidence type="ECO:0000256" key="2">
    <source>
        <dbReference type="SAM" id="Coils"/>
    </source>
</evidence>
<reference evidence="5 6" key="1">
    <citation type="submission" date="2019-08" db="EMBL/GenBank/DDBJ databases">
        <title>Bacillus genomes from the desert of Cuatro Cienegas, Coahuila.</title>
        <authorList>
            <person name="Olmedo-Alvarez G."/>
        </authorList>
    </citation>
    <scope>NUCLEOTIDE SEQUENCE [LARGE SCALE GENOMIC DNA]</scope>
    <source>
        <strain evidence="5 6">CH98b_3T</strain>
    </source>
</reference>
<dbReference type="EMBL" id="VTET01000008">
    <property type="protein sequence ID" value="TYS70008.1"/>
    <property type="molecule type" value="Genomic_DNA"/>
</dbReference>
<dbReference type="AlphaFoldDB" id="A0A5D4T5N1"/>
<accession>A0A5D4T5N1</accession>
<evidence type="ECO:0000256" key="1">
    <source>
        <dbReference type="ARBA" id="ARBA00006464"/>
    </source>
</evidence>
<comment type="similarity">
    <text evidence="1">Belongs to the bacterial sugar transferase family.</text>
</comment>
<feature type="coiled-coil region" evidence="2">
    <location>
        <begin position="195"/>
        <end position="222"/>
    </location>
</feature>
<keyword evidence="2" id="KW-0175">Coiled coil</keyword>
<comment type="caution">
    <text evidence="5">The sequence shown here is derived from an EMBL/GenBank/DDBJ whole genome shotgun (WGS) entry which is preliminary data.</text>
</comment>
<keyword evidence="5" id="KW-0808">Transferase</keyword>
<dbReference type="InterPro" id="IPR003362">
    <property type="entry name" value="Bact_transf"/>
</dbReference>
<organism evidence="5 6">
    <name type="scientific">Sutcliffiella horikoshii</name>
    <dbReference type="NCBI Taxonomy" id="79883"/>
    <lineage>
        <taxon>Bacteria</taxon>
        <taxon>Bacillati</taxon>
        <taxon>Bacillota</taxon>
        <taxon>Bacilli</taxon>
        <taxon>Bacillales</taxon>
        <taxon>Bacillaceae</taxon>
        <taxon>Sutcliffiella</taxon>
    </lineage>
</organism>
<dbReference type="Proteomes" id="UP000324517">
    <property type="component" value="Unassembled WGS sequence"/>
</dbReference>
<protein>
    <submittedName>
        <fullName evidence="5">Sugar transferase</fullName>
    </submittedName>
</protein>
<feature type="domain" description="Bacterial sugar transferase" evidence="4">
    <location>
        <begin position="11"/>
        <end position="188"/>
    </location>
</feature>
<dbReference type="PANTHER" id="PTHR30576:SF0">
    <property type="entry name" value="UNDECAPRENYL-PHOSPHATE N-ACETYLGALACTOSAMINYL 1-PHOSPHATE TRANSFERASE-RELATED"/>
    <property type="match status" value="1"/>
</dbReference>
<dbReference type="OrthoDB" id="9808602at2"/>
<name>A0A5D4T5N1_9BACI</name>